<feature type="transmembrane region" description="Helical" evidence="2">
    <location>
        <begin position="337"/>
        <end position="359"/>
    </location>
</feature>
<dbReference type="AlphaFoldDB" id="A0A6P6XJM4"/>
<gene>
    <name evidence="5" type="primary">LOC113788335</name>
</gene>
<keyword evidence="2" id="KW-0812">Transmembrane</keyword>
<accession>A0A6P6XJM4</accession>
<dbReference type="KEGG" id="dpte:113788335"/>
<feature type="transmembrane region" description="Helical" evidence="2">
    <location>
        <begin position="5"/>
        <end position="23"/>
    </location>
</feature>
<dbReference type="SUPFAM" id="SSF103473">
    <property type="entry name" value="MFS general substrate transporter"/>
    <property type="match status" value="1"/>
</dbReference>
<sequence>MINRWLIAFACGWVNLFIFSVFRSSGLVYVKILELFDCSYQQAAYSVSLVGSVASTTGIASGFLTHYFTPRSLIMIGILICSASISLTYWANSIHFVIISVGILQGIGIGFVTCLLPAVLNSHFNRQKSIALGISYAGATLGAFIFPLVIQWMFSTYGFHVTMLILGGVILNAIIGAIWLKIKDNNFEYEQEEHQSPVHQIPMEITRITSTEGSIDCNNEEKSVEFWQQFKHNLIKDYRLLSNFRFFLCSFTYINFIIDFIAFIIILPDVAKDRQILPADAKWLLSIFAITDFAGRLIPGWLSFWKLTSDKCTYIMSILILGLCMLLLVNIESWTNFVLVTLLCGFVTGCQMVLSPVVLADYFGTENTAIAFGMENFICGLLSMFLRPMIIGIKDIHGTYYYLGYILFISTIINIALWIFEIVFRQKTLIAQ</sequence>
<keyword evidence="4" id="KW-1185">Reference proteome</keyword>
<dbReference type="InterPro" id="IPR036259">
    <property type="entry name" value="MFS_trans_sf"/>
</dbReference>
<dbReference type="GO" id="GO:0008028">
    <property type="term" value="F:monocarboxylic acid transmembrane transporter activity"/>
    <property type="evidence" value="ECO:0007669"/>
    <property type="project" value="TreeGrafter"/>
</dbReference>
<evidence type="ECO:0000313" key="5">
    <source>
        <dbReference type="RefSeq" id="XP_027193602.1"/>
    </source>
</evidence>
<feature type="transmembrane region" description="Helical" evidence="2">
    <location>
        <begin position="72"/>
        <end position="91"/>
    </location>
</feature>
<dbReference type="OrthoDB" id="6499973at2759"/>
<organism evidence="4 5">
    <name type="scientific">Dermatophagoides pteronyssinus</name>
    <name type="common">European house dust mite</name>
    <dbReference type="NCBI Taxonomy" id="6956"/>
    <lineage>
        <taxon>Eukaryota</taxon>
        <taxon>Metazoa</taxon>
        <taxon>Ecdysozoa</taxon>
        <taxon>Arthropoda</taxon>
        <taxon>Chelicerata</taxon>
        <taxon>Arachnida</taxon>
        <taxon>Acari</taxon>
        <taxon>Acariformes</taxon>
        <taxon>Sarcoptiformes</taxon>
        <taxon>Astigmata</taxon>
        <taxon>Psoroptidia</taxon>
        <taxon>Analgoidea</taxon>
        <taxon>Pyroglyphidae</taxon>
        <taxon>Dermatophagoidinae</taxon>
        <taxon>Dermatophagoides</taxon>
    </lineage>
</organism>
<proteinExistence type="predicted"/>
<dbReference type="InParanoid" id="A0A6P6XJM4"/>
<evidence type="ECO:0000256" key="1">
    <source>
        <dbReference type="ARBA" id="ARBA00004141"/>
    </source>
</evidence>
<feature type="transmembrane region" description="Helical" evidence="2">
    <location>
        <begin position="246"/>
        <end position="267"/>
    </location>
</feature>
<feature type="transmembrane region" description="Helical" evidence="2">
    <location>
        <begin position="160"/>
        <end position="180"/>
    </location>
</feature>
<dbReference type="PROSITE" id="PS50850">
    <property type="entry name" value="MFS"/>
    <property type="match status" value="1"/>
</dbReference>
<dbReference type="PANTHER" id="PTHR11360">
    <property type="entry name" value="MONOCARBOXYLATE TRANSPORTER"/>
    <property type="match status" value="1"/>
</dbReference>
<feature type="transmembrane region" description="Helical" evidence="2">
    <location>
        <begin position="43"/>
        <end position="65"/>
    </location>
</feature>
<feature type="transmembrane region" description="Helical" evidence="2">
    <location>
        <begin position="97"/>
        <end position="120"/>
    </location>
</feature>
<feature type="transmembrane region" description="Helical" evidence="2">
    <location>
        <begin position="312"/>
        <end position="331"/>
    </location>
</feature>
<dbReference type="PANTHER" id="PTHR11360:SF303">
    <property type="entry name" value="MAJOR FACILITATOR SUPERFAMILY (MFS) PROFILE DOMAIN-CONTAINING PROTEIN"/>
    <property type="match status" value="1"/>
</dbReference>
<dbReference type="OMA" id="NIALWIF"/>
<feature type="domain" description="Major facilitator superfamily (MFS) profile" evidence="3">
    <location>
        <begin position="1"/>
        <end position="429"/>
    </location>
</feature>
<evidence type="ECO:0000313" key="4">
    <source>
        <dbReference type="Proteomes" id="UP000515146"/>
    </source>
</evidence>
<dbReference type="InterPro" id="IPR050327">
    <property type="entry name" value="Proton-linked_MCT"/>
</dbReference>
<dbReference type="Gene3D" id="1.20.1250.20">
    <property type="entry name" value="MFS general substrate transporter like domains"/>
    <property type="match status" value="2"/>
</dbReference>
<keyword evidence="2" id="KW-0472">Membrane</keyword>
<reference evidence="5" key="1">
    <citation type="submission" date="2025-08" db="UniProtKB">
        <authorList>
            <consortium name="RefSeq"/>
        </authorList>
    </citation>
    <scope>IDENTIFICATION</scope>
    <source>
        <strain evidence="5">Airmid</strain>
    </source>
</reference>
<keyword evidence="2" id="KW-1133">Transmembrane helix</keyword>
<name>A0A6P6XJM4_DERPT</name>
<dbReference type="GO" id="GO:0016020">
    <property type="term" value="C:membrane"/>
    <property type="evidence" value="ECO:0007669"/>
    <property type="project" value="UniProtKB-SubCell"/>
</dbReference>
<feature type="transmembrane region" description="Helical" evidence="2">
    <location>
        <begin position="402"/>
        <end position="424"/>
    </location>
</feature>
<dbReference type="Proteomes" id="UP000515146">
    <property type="component" value="Unplaced"/>
</dbReference>
<feature type="transmembrane region" description="Helical" evidence="2">
    <location>
        <begin position="132"/>
        <end position="154"/>
    </location>
</feature>
<dbReference type="GeneID" id="113788335"/>
<feature type="transmembrane region" description="Helical" evidence="2">
    <location>
        <begin position="371"/>
        <end position="390"/>
    </location>
</feature>
<dbReference type="Pfam" id="PF07690">
    <property type="entry name" value="MFS_1"/>
    <property type="match status" value="2"/>
</dbReference>
<dbReference type="InterPro" id="IPR020846">
    <property type="entry name" value="MFS_dom"/>
</dbReference>
<dbReference type="InterPro" id="IPR011701">
    <property type="entry name" value="MFS"/>
</dbReference>
<dbReference type="RefSeq" id="XP_027193602.1">
    <property type="nucleotide sequence ID" value="XM_027337801.1"/>
</dbReference>
<evidence type="ECO:0000256" key="2">
    <source>
        <dbReference type="SAM" id="Phobius"/>
    </source>
</evidence>
<feature type="transmembrane region" description="Helical" evidence="2">
    <location>
        <begin position="283"/>
        <end position="305"/>
    </location>
</feature>
<evidence type="ECO:0000259" key="3">
    <source>
        <dbReference type="PROSITE" id="PS50850"/>
    </source>
</evidence>
<comment type="subcellular location">
    <subcellularLocation>
        <location evidence="1">Membrane</location>
        <topology evidence="1">Multi-pass membrane protein</topology>
    </subcellularLocation>
</comment>
<protein>
    <submittedName>
        <fullName evidence="5">Monocarboxylate transporter 2-like</fullName>
    </submittedName>
</protein>